<feature type="compositionally biased region" description="Basic residues" evidence="1">
    <location>
        <begin position="26"/>
        <end position="41"/>
    </location>
</feature>
<dbReference type="Proteomes" id="UP000046373">
    <property type="component" value="Unassembled WGS sequence"/>
</dbReference>
<organism evidence="2 3">
    <name type="scientific">Mesorhizobium plurifarium</name>
    <dbReference type="NCBI Taxonomy" id="69974"/>
    <lineage>
        <taxon>Bacteria</taxon>
        <taxon>Pseudomonadati</taxon>
        <taxon>Pseudomonadota</taxon>
        <taxon>Alphaproteobacteria</taxon>
        <taxon>Hyphomicrobiales</taxon>
        <taxon>Phyllobacteriaceae</taxon>
        <taxon>Mesorhizobium</taxon>
    </lineage>
</organism>
<name>A0A090EIN4_MESPL</name>
<evidence type="ECO:0000256" key="1">
    <source>
        <dbReference type="SAM" id="MobiDB-lite"/>
    </source>
</evidence>
<evidence type="ECO:0000313" key="3">
    <source>
        <dbReference type="Proteomes" id="UP000046373"/>
    </source>
</evidence>
<sequence>MVGLSQRIRLARGLKTPVLPIPRPPNRTKSRTKGNGKKSYRHACSNSITVGSNNYMRGNRYVSTRPPRVSGW</sequence>
<dbReference type="AlphaFoldDB" id="A0A090EIN4"/>
<feature type="region of interest" description="Disordered" evidence="1">
    <location>
        <begin position="1"/>
        <end position="72"/>
    </location>
</feature>
<gene>
    <name evidence="2" type="ORF">MPLDJ20_130017</name>
</gene>
<dbReference type="EMBL" id="CCNB01000005">
    <property type="protein sequence ID" value="CDX30387.1"/>
    <property type="molecule type" value="Genomic_DNA"/>
</dbReference>
<reference evidence="2 3" key="1">
    <citation type="submission" date="2014-08" db="EMBL/GenBank/DDBJ databases">
        <authorList>
            <person name="Moulin Lionel"/>
        </authorList>
    </citation>
    <scope>NUCLEOTIDE SEQUENCE [LARGE SCALE GENOMIC DNA]</scope>
</reference>
<accession>A0A090EIN4</accession>
<feature type="compositionally biased region" description="Polar residues" evidence="1">
    <location>
        <begin position="44"/>
        <end position="56"/>
    </location>
</feature>
<evidence type="ECO:0000313" key="2">
    <source>
        <dbReference type="EMBL" id="CDX30387.1"/>
    </source>
</evidence>
<proteinExistence type="predicted"/>
<protein>
    <submittedName>
        <fullName evidence="2">Uncharacterized protein</fullName>
    </submittedName>
</protein>